<keyword evidence="2" id="KW-0813">Transport</keyword>
<gene>
    <name evidence="9" type="ORF">G4Y79_02850</name>
</gene>
<sequence length="520" mass="54983">MQPSLVESEVENEVEGGFIESEEGHPQRWWILGVLCLSLILVVAGNSAMNVALPTIVRELGATQTELQWIVDAYSLVFAGLLLPAGALGDRFGRKRALQLGLVIFGLSSIAASLAHSADQIILARAVMGSGGALIMPSTLSLLAVAFPPSQRGRAIAIWAGFAGAGGALGPVISGIVLEHYSWASVFWINIPIIVLALVVGAVLVPSSRDVQHQKFDAVGAVLSMVGLTGFLYGIIEGPEQGWTHPLTLIGFTLGILFLVGFVLWEQHASEPMIDLRWFRIRSFSTGVAAIVLAFFAFMSVVFVITQYYQFVLGYSPLIAGLAQLPQPFMMLLVSPNSARLAERYGSRRVVAVGLFLMFVGLAYLGLIAGLETPYLLIAPGLMILGTSIALSSAPSTTLVLTSLPVSKAGVGSAVNDVTREFGASMGVAIMGSILTSVYQQGLHAVSLPAELIEQAQESIGAALQLAQEVNAETGDLLNHAARQAFTDGFRAALLVGASIALIASFLVLRYGPIKLKSSQ</sequence>
<dbReference type="Proteomes" id="UP000594468">
    <property type="component" value="Chromosome"/>
</dbReference>
<dbReference type="Pfam" id="PF07690">
    <property type="entry name" value="MFS_1"/>
    <property type="match status" value="1"/>
</dbReference>
<keyword evidence="3" id="KW-1003">Cell membrane</keyword>
<dbReference type="InterPro" id="IPR004638">
    <property type="entry name" value="EmrB-like"/>
</dbReference>
<keyword evidence="10" id="KW-1185">Reference proteome</keyword>
<feature type="domain" description="Major facilitator superfamily (MFS) profile" evidence="8">
    <location>
        <begin position="31"/>
        <end position="516"/>
    </location>
</feature>
<feature type="transmembrane region" description="Helical" evidence="7">
    <location>
        <begin position="242"/>
        <end position="265"/>
    </location>
</feature>
<evidence type="ECO:0000313" key="10">
    <source>
        <dbReference type="Proteomes" id="UP000594468"/>
    </source>
</evidence>
<dbReference type="PANTHER" id="PTHR42718">
    <property type="entry name" value="MAJOR FACILITATOR SUPERFAMILY MULTIDRUG TRANSPORTER MFSC"/>
    <property type="match status" value="1"/>
</dbReference>
<keyword evidence="5 7" id="KW-1133">Transmembrane helix</keyword>
<dbReference type="Gene3D" id="1.20.1720.10">
    <property type="entry name" value="Multidrug resistance protein D"/>
    <property type="match status" value="1"/>
</dbReference>
<name>A0A7S8EAG2_9CHLR</name>
<dbReference type="InterPro" id="IPR020846">
    <property type="entry name" value="MFS_dom"/>
</dbReference>
<reference evidence="9 10" key="1">
    <citation type="submission" date="2020-02" db="EMBL/GenBank/DDBJ databases">
        <authorList>
            <person name="Zheng R.K."/>
            <person name="Sun C.M."/>
        </authorList>
    </citation>
    <scope>NUCLEOTIDE SEQUENCE [LARGE SCALE GENOMIC DNA]</scope>
    <source>
        <strain evidence="10">rifampicinis</strain>
    </source>
</reference>
<accession>A0A7S8EAG2</accession>
<evidence type="ECO:0000259" key="8">
    <source>
        <dbReference type="PROSITE" id="PS50850"/>
    </source>
</evidence>
<dbReference type="Gene3D" id="1.20.1250.20">
    <property type="entry name" value="MFS general substrate transporter like domains"/>
    <property type="match status" value="1"/>
</dbReference>
<dbReference type="PANTHER" id="PTHR42718:SF42">
    <property type="entry name" value="EXPORT PROTEIN"/>
    <property type="match status" value="1"/>
</dbReference>
<evidence type="ECO:0000256" key="2">
    <source>
        <dbReference type="ARBA" id="ARBA00022448"/>
    </source>
</evidence>
<dbReference type="NCBIfam" id="TIGR00711">
    <property type="entry name" value="efflux_EmrB"/>
    <property type="match status" value="1"/>
</dbReference>
<dbReference type="PROSITE" id="PS50850">
    <property type="entry name" value="MFS"/>
    <property type="match status" value="1"/>
</dbReference>
<evidence type="ECO:0000256" key="4">
    <source>
        <dbReference type="ARBA" id="ARBA00022692"/>
    </source>
</evidence>
<protein>
    <submittedName>
        <fullName evidence="9">MFS transporter</fullName>
    </submittedName>
</protein>
<feature type="transmembrane region" description="Helical" evidence="7">
    <location>
        <begin position="216"/>
        <end position="236"/>
    </location>
</feature>
<proteinExistence type="predicted"/>
<feature type="transmembrane region" description="Helical" evidence="7">
    <location>
        <begin position="183"/>
        <end position="204"/>
    </location>
</feature>
<organism evidence="9 10">
    <name type="scientific">Phototrophicus methaneseepsis</name>
    <dbReference type="NCBI Taxonomy" id="2710758"/>
    <lineage>
        <taxon>Bacteria</taxon>
        <taxon>Bacillati</taxon>
        <taxon>Chloroflexota</taxon>
        <taxon>Candidatus Thermofontia</taxon>
        <taxon>Phototrophicales</taxon>
        <taxon>Phototrophicaceae</taxon>
        <taxon>Phototrophicus</taxon>
    </lineage>
</organism>
<dbReference type="SUPFAM" id="SSF103473">
    <property type="entry name" value="MFS general substrate transporter"/>
    <property type="match status" value="1"/>
</dbReference>
<evidence type="ECO:0000256" key="7">
    <source>
        <dbReference type="SAM" id="Phobius"/>
    </source>
</evidence>
<evidence type="ECO:0000313" key="9">
    <source>
        <dbReference type="EMBL" id="QPC83334.1"/>
    </source>
</evidence>
<evidence type="ECO:0000256" key="3">
    <source>
        <dbReference type="ARBA" id="ARBA00022475"/>
    </source>
</evidence>
<dbReference type="KEGG" id="pmet:G4Y79_02850"/>
<dbReference type="RefSeq" id="WP_195171401.1">
    <property type="nucleotide sequence ID" value="NZ_CP062983.1"/>
</dbReference>
<feature type="transmembrane region" description="Helical" evidence="7">
    <location>
        <begin position="350"/>
        <end position="371"/>
    </location>
</feature>
<keyword evidence="4 7" id="KW-0812">Transmembrane</keyword>
<dbReference type="GO" id="GO:0022857">
    <property type="term" value="F:transmembrane transporter activity"/>
    <property type="evidence" value="ECO:0007669"/>
    <property type="project" value="InterPro"/>
</dbReference>
<dbReference type="InterPro" id="IPR036259">
    <property type="entry name" value="MFS_trans_sf"/>
</dbReference>
<evidence type="ECO:0000256" key="6">
    <source>
        <dbReference type="ARBA" id="ARBA00023136"/>
    </source>
</evidence>
<dbReference type="InterPro" id="IPR011701">
    <property type="entry name" value="MFS"/>
</dbReference>
<dbReference type="AlphaFoldDB" id="A0A7S8EAG2"/>
<evidence type="ECO:0000256" key="1">
    <source>
        <dbReference type="ARBA" id="ARBA00004651"/>
    </source>
</evidence>
<feature type="transmembrane region" description="Helical" evidence="7">
    <location>
        <begin position="286"/>
        <end position="309"/>
    </location>
</feature>
<evidence type="ECO:0000256" key="5">
    <source>
        <dbReference type="ARBA" id="ARBA00022989"/>
    </source>
</evidence>
<dbReference type="EMBL" id="CP062983">
    <property type="protein sequence ID" value="QPC83334.1"/>
    <property type="molecule type" value="Genomic_DNA"/>
</dbReference>
<feature type="transmembrane region" description="Helical" evidence="7">
    <location>
        <begin position="69"/>
        <end position="88"/>
    </location>
</feature>
<feature type="transmembrane region" description="Helical" evidence="7">
    <location>
        <begin position="156"/>
        <end position="177"/>
    </location>
</feature>
<feature type="transmembrane region" description="Helical" evidence="7">
    <location>
        <begin position="377"/>
        <end position="401"/>
    </location>
</feature>
<comment type="subcellular location">
    <subcellularLocation>
        <location evidence="1">Cell membrane</location>
        <topology evidence="1">Multi-pass membrane protein</topology>
    </subcellularLocation>
</comment>
<feature type="transmembrane region" description="Helical" evidence="7">
    <location>
        <begin position="29"/>
        <end position="49"/>
    </location>
</feature>
<feature type="transmembrane region" description="Helical" evidence="7">
    <location>
        <begin position="492"/>
        <end position="512"/>
    </location>
</feature>
<dbReference type="PRINTS" id="PR01036">
    <property type="entry name" value="TCRTETB"/>
</dbReference>
<dbReference type="CDD" id="cd17321">
    <property type="entry name" value="MFS_MMR_MDR_like"/>
    <property type="match status" value="1"/>
</dbReference>
<feature type="transmembrane region" description="Helical" evidence="7">
    <location>
        <begin position="315"/>
        <end position="334"/>
    </location>
</feature>
<feature type="transmembrane region" description="Helical" evidence="7">
    <location>
        <begin position="122"/>
        <end position="144"/>
    </location>
</feature>
<dbReference type="GO" id="GO:0005886">
    <property type="term" value="C:plasma membrane"/>
    <property type="evidence" value="ECO:0007669"/>
    <property type="project" value="UniProtKB-SubCell"/>
</dbReference>
<feature type="transmembrane region" description="Helical" evidence="7">
    <location>
        <begin position="100"/>
        <end position="116"/>
    </location>
</feature>
<keyword evidence="6 7" id="KW-0472">Membrane</keyword>